<dbReference type="InterPro" id="IPR050775">
    <property type="entry name" value="FAD-binding_Monooxygenases"/>
</dbReference>
<evidence type="ECO:0000256" key="6">
    <source>
        <dbReference type="ARBA" id="ARBA00023002"/>
    </source>
</evidence>
<evidence type="ECO:0000256" key="5">
    <source>
        <dbReference type="ARBA" id="ARBA00022857"/>
    </source>
</evidence>
<evidence type="ECO:0000256" key="3">
    <source>
        <dbReference type="ARBA" id="ARBA00022630"/>
    </source>
</evidence>
<keyword evidence="10" id="KW-1185">Reference proteome</keyword>
<dbReference type="Pfam" id="PF13738">
    <property type="entry name" value="Pyr_redox_3"/>
    <property type="match status" value="1"/>
</dbReference>
<evidence type="ECO:0000256" key="7">
    <source>
        <dbReference type="ARBA" id="ARBA00023033"/>
    </source>
</evidence>
<reference evidence="10" key="1">
    <citation type="journal article" date="2019" name="Int. J. Syst. Evol. Microbiol.">
        <title>The Global Catalogue of Microorganisms (GCM) 10K type strain sequencing project: providing services to taxonomists for standard genome sequencing and annotation.</title>
        <authorList>
            <consortium name="The Broad Institute Genomics Platform"/>
            <consortium name="The Broad Institute Genome Sequencing Center for Infectious Disease"/>
            <person name="Wu L."/>
            <person name="Ma J."/>
        </authorList>
    </citation>
    <scope>NUCLEOTIDE SEQUENCE [LARGE SCALE GENOMIC DNA]</scope>
    <source>
        <strain evidence="10">JCM 17459</strain>
    </source>
</reference>
<dbReference type="EMBL" id="BAABBA010000030">
    <property type="protein sequence ID" value="GAA3510661.1"/>
    <property type="molecule type" value="Genomic_DNA"/>
</dbReference>
<comment type="caution">
    <text evidence="9">The sequence shown here is derived from an EMBL/GenBank/DDBJ whole genome shotgun (WGS) entry which is preliminary data.</text>
</comment>
<proteinExistence type="inferred from homology"/>
<evidence type="ECO:0000256" key="1">
    <source>
        <dbReference type="ARBA" id="ARBA00001974"/>
    </source>
</evidence>
<dbReference type="InterPro" id="IPR036188">
    <property type="entry name" value="FAD/NAD-bd_sf"/>
</dbReference>
<sequence length="553" mass="62166">MAVENRAQILGDEAAQVVDAVVVGAGLAGVSALYHLRRQGIRVLVLEASDGIGGTWYHNRYPGARCDIESLDYSYSFSEELQQDWHWSERYASQQEILAYVQHVVDRFDLRKDIELNARVVSAVFDETDGRWAVRTENGQQFSAKYCLLATGVLSAAQVPQIRGTESFQGRSYHTADWPTEGVDLSGDRVGVIGTGSSGTQLIPLVAEQAAHLYVFQRTPNFVMPAQNRPMDPDLERHWKEHYPELRKKARATRNGHNQISNPLRGKDVSPEERRAEFERRWELGGLYMMRAFADILTDPEVNAEAGDFAREKIRQIVDDPATAEALMPPRELALGTKRLCSGTNYYETYNRDNVTLVNLREAPIEAVTPTGIRTADGSEYELDVIVYATGFDAMTGSFLRIDVRGRGGLSLREKWQHGPRTYLGVMTHGFPNLFILAGPQTPSVFSNMVNQAEIHVEWVNECIAHLEKNEIDTIEANEDAENAWVDHVNELASRTLYAQSRNSWFWGANTPGKPRVFMPYVGGIDRYLQKLGEVVAHGYEGFTLRSRQLARA</sequence>
<evidence type="ECO:0000256" key="4">
    <source>
        <dbReference type="ARBA" id="ARBA00022827"/>
    </source>
</evidence>
<protein>
    <submittedName>
        <fullName evidence="9">NAD(P)/FAD-dependent oxidoreductase</fullName>
    </submittedName>
</protein>
<evidence type="ECO:0000256" key="8">
    <source>
        <dbReference type="SAM" id="MobiDB-lite"/>
    </source>
</evidence>
<keyword evidence="6" id="KW-0560">Oxidoreductase</keyword>
<keyword evidence="5" id="KW-0521">NADP</keyword>
<organism evidence="9 10">
    <name type="scientific">Georgenia daeguensis</name>
    <dbReference type="NCBI Taxonomy" id="908355"/>
    <lineage>
        <taxon>Bacteria</taxon>
        <taxon>Bacillati</taxon>
        <taxon>Actinomycetota</taxon>
        <taxon>Actinomycetes</taxon>
        <taxon>Micrococcales</taxon>
        <taxon>Bogoriellaceae</taxon>
        <taxon>Georgenia</taxon>
    </lineage>
</organism>
<feature type="region of interest" description="Disordered" evidence="8">
    <location>
        <begin position="251"/>
        <end position="272"/>
    </location>
</feature>
<comment type="cofactor">
    <cofactor evidence="1">
        <name>FAD</name>
        <dbReference type="ChEBI" id="CHEBI:57692"/>
    </cofactor>
</comment>
<evidence type="ECO:0000313" key="10">
    <source>
        <dbReference type="Proteomes" id="UP001499841"/>
    </source>
</evidence>
<keyword evidence="3" id="KW-0285">Flavoprotein</keyword>
<name>A0ABP6UKR6_9MICO</name>
<keyword evidence="7" id="KW-0503">Monooxygenase</keyword>
<dbReference type="SUPFAM" id="SSF51905">
    <property type="entry name" value="FAD/NAD(P)-binding domain"/>
    <property type="match status" value="1"/>
</dbReference>
<dbReference type="PANTHER" id="PTHR43098:SF3">
    <property type="entry name" value="L-ORNITHINE N(5)-MONOOXYGENASE-RELATED"/>
    <property type="match status" value="1"/>
</dbReference>
<accession>A0ABP6UKR6</accession>
<dbReference type="Gene3D" id="3.50.50.60">
    <property type="entry name" value="FAD/NAD(P)-binding domain"/>
    <property type="match status" value="2"/>
</dbReference>
<keyword evidence="4" id="KW-0274">FAD</keyword>
<gene>
    <name evidence="9" type="ORF">GCM10022262_38470</name>
</gene>
<evidence type="ECO:0000256" key="2">
    <source>
        <dbReference type="ARBA" id="ARBA00010139"/>
    </source>
</evidence>
<dbReference type="PANTHER" id="PTHR43098">
    <property type="entry name" value="L-ORNITHINE N(5)-MONOOXYGENASE-RELATED"/>
    <property type="match status" value="1"/>
</dbReference>
<evidence type="ECO:0000313" key="9">
    <source>
        <dbReference type="EMBL" id="GAA3510661.1"/>
    </source>
</evidence>
<comment type="similarity">
    <text evidence="2">Belongs to the FAD-binding monooxygenase family.</text>
</comment>
<dbReference type="Proteomes" id="UP001499841">
    <property type="component" value="Unassembled WGS sequence"/>
</dbReference>
<dbReference type="PRINTS" id="PR00411">
    <property type="entry name" value="PNDRDTASEI"/>
</dbReference>